<evidence type="ECO:0000256" key="1">
    <source>
        <dbReference type="ARBA" id="ARBA00001947"/>
    </source>
</evidence>
<dbReference type="InterPro" id="IPR011032">
    <property type="entry name" value="GroES-like_sf"/>
</dbReference>
<dbReference type="Pfam" id="PF00107">
    <property type="entry name" value="ADH_zinc_N"/>
    <property type="match status" value="1"/>
</dbReference>
<dbReference type="AlphaFoldDB" id="A0A4S9LB61"/>
<accession>A0A4S9LB61</accession>
<comment type="caution">
    <text evidence="9">The sequence shown here is derived from an EMBL/GenBank/DDBJ whole genome shotgun (WGS) entry which is preliminary data.</text>
</comment>
<keyword evidence="6" id="KW-0520">NAD</keyword>
<feature type="domain" description="Enoyl reductase (ER)" evidence="8">
    <location>
        <begin position="85"/>
        <end position="425"/>
    </location>
</feature>
<dbReference type="PROSITE" id="PS00059">
    <property type="entry name" value="ADH_ZINC"/>
    <property type="match status" value="1"/>
</dbReference>
<dbReference type="FunFam" id="3.40.50.720:FF:000039">
    <property type="entry name" value="Alcohol dehydrogenase AdhP"/>
    <property type="match status" value="1"/>
</dbReference>
<name>A0A4S9LB61_AURPU</name>
<dbReference type="Gene3D" id="3.90.180.10">
    <property type="entry name" value="Medium-chain alcohol dehydrogenases, catalytic domain"/>
    <property type="match status" value="1"/>
</dbReference>
<dbReference type="PANTHER" id="PTHR42940">
    <property type="entry name" value="ALCOHOL DEHYDROGENASE 1-RELATED"/>
    <property type="match status" value="1"/>
</dbReference>
<dbReference type="InterPro" id="IPR002328">
    <property type="entry name" value="ADH_Zn_CS"/>
</dbReference>
<dbReference type="InterPro" id="IPR036291">
    <property type="entry name" value="NAD(P)-bd_dom_sf"/>
</dbReference>
<evidence type="ECO:0000256" key="2">
    <source>
        <dbReference type="ARBA" id="ARBA00008072"/>
    </source>
</evidence>
<dbReference type="InterPro" id="IPR020843">
    <property type="entry name" value="ER"/>
</dbReference>
<dbReference type="GO" id="GO:0005737">
    <property type="term" value="C:cytoplasm"/>
    <property type="evidence" value="ECO:0007669"/>
    <property type="project" value="TreeGrafter"/>
</dbReference>
<dbReference type="GO" id="GO:0008270">
    <property type="term" value="F:zinc ion binding"/>
    <property type="evidence" value="ECO:0007669"/>
    <property type="project" value="InterPro"/>
</dbReference>
<proteinExistence type="inferred from homology"/>
<evidence type="ECO:0000256" key="6">
    <source>
        <dbReference type="ARBA" id="ARBA00023027"/>
    </source>
</evidence>
<keyword evidence="3 7" id="KW-0479">Metal-binding</keyword>
<dbReference type="Proteomes" id="UP000306584">
    <property type="component" value="Unassembled WGS sequence"/>
</dbReference>
<dbReference type="Gene3D" id="3.40.50.720">
    <property type="entry name" value="NAD(P)-binding Rossmann-like Domain"/>
    <property type="match status" value="1"/>
</dbReference>
<organism evidence="9 10">
    <name type="scientific">Aureobasidium pullulans</name>
    <name type="common">Black yeast</name>
    <name type="synonym">Pullularia pullulans</name>
    <dbReference type="NCBI Taxonomy" id="5580"/>
    <lineage>
        <taxon>Eukaryota</taxon>
        <taxon>Fungi</taxon>
        <taxon>Dikarya</taxon>
        <taxon>Ascomycota</taxon>
        <taxon>Pezizomycotina</taxon>
        <taxon>Dothideomycetes</taxon>
        <taxon>Dothideomycetidae</taxon>
        <taxon>Dothideales</taxon>
        <taxon>Saccotheciaceae</taxon>
        <taxon>Aureobasidium</taxon>
    </lineage>
</organism>
<dbReference type="EMBL" id="QZBD01000154">
    <property type="protein sequence ID" value="THY26060.1"/>
    <property type="molecule type" value="Genomic_DNA"/>
</dbReference>
<dbReference type="SUPFAM" id="SSF50129">
    <property type="entry name" value="GroES-like"/>
    <property type="match status" value="1"/>
</dbReference>
<dbReference type="InterPro" id="IPR013154">
    <property type="entry name" value="ADH-like_N"/>
</dbReference>
<dbReference type="PANTHER" id="PTHR42940:SF1">
    <property type="entry name" value="ENOYL REDUCTASE (ER) DOMAIN-CONTAINING PROTEIN"/>
    <property type="match status" value="1"/>
</dbReference>
<dbReference type="CDD" id="cd08297">
    <property type="entry name" value="CAD3"/>
    <property type="match status" value="1"/>
</dbReference>
<evidence type="ECO:0000313" key="10">
    <source>
        <dbReference type="Proteomes" id="UP000306584"/>
    </source>
</evidence>
<evidence type="ECO:0000259" key="8">
    <source>
        <dbReference type="SMART" id="SM00829"/>
    </source>
</evidence>
<protein>
    <submittedName>
        <fullName evidence="9">Alcohol dehydrogenase</fullName>
    </submittedName>
</protein>
<reference evidence="9 10" key="1">
    <citation type="submission" date="2018-10" db="EMBL/GenBank/DDBJ databases">
        <title>Fifty Aureobasidium pullulans genomes reveal a recombining polyextremotolerant generalist.</title>
        <authorList>
            <person name="Gostincar C."/>
            <person name="Turk M."/>
            <person name="Zajc J."/>
            <person name="Gunde-Cimerman N."/>
        </authorList>
    </citation>
    <scope>NUCLEOTIDE SEQUENCE [LARGE SCALE GENOMIC DNA]</scope>
    <source>
        <strain evidence="9 10">EXF-6604</strain>
    </source>
</reference>
<sequence>MRAQGNFDYVVPLISDILVAMQSREETCLRNGSQERGGVRNHAAHHSFHPAVLDPTQSRSVSITRGKTLGRRATTARSGVSYAAGVEQKCRFNGKRRIRGGVPEIGPEEVLIKLNVTGLCMSDVHFMMEDWGMPPMSQFGTKCAGHEGAGVIVKVGERVKNLKVGQRAGLKPIQDVCHTCEYCKTGRETYCLSCVMTGLHIDGSYKQYIVSPERYTSLIPDGVPDEIAGPIMCSGSTAYTSIKESGLRPGQWAVFPGGGGGVGMQAVQLAIAMGLRAIVIDTGAERKETCLKYGADEFIDFKEVENPVEKVLELTGGGAHAVFVTAVQSYPIAQGFLGHRAGAQVMCIGLPPAGKYNMEVNPSALAFRNQSIKGTLVAGMADVDETMDFARRGKLRLEPTVVGLSKFNESVQKLKNGQVAGRIVVDFNKE</sequence>
<dbReference type="GO" id="GO:0004022">
    <property type="term" value="F:alcohol dehydrogenase (NAD+) activity"/>
    <property type="evidence" value="ECO:0007669"/>
    <property type="project" value="TreeGrafter"/>
</dbReference>
<dbReference type="SUPFAM" id="SSF51735">
    <property type="entry name" value="NAD(P)-binding Rossmann-fold domains"/>
    <property type="match status" value="1"/>
</dbReference>
<evidence type="ECO:0000256" key="5">
    <source>
        <dbReference type="ARBA" id="ARBA00023002"/>
    </source>
</evidence>
<evidence type="ECO:0000256" key="7">
    <source>
        <dbReference type="RuleBase" id="RU361277"/>
    </source>
</evidence>
<dbReference type="Pfam" id="PF08240">
    <property type="entry name" value="ADH_N"/>
    <property type="match status" value="1"/>
</dbReference>
<dbReference type="SMART" id="SM00829">
    <property type="entry name" value="PKS_ER"/>
    <property type="match status" value="1"/>
</dbReference>
<keyword evidence="5" id="KW-0560">Oxidoreductase</keyword>
<evidence type="ECO:0000256" key="3">
    <source>
        <dbReference type="ARBA" id="ARBA00022723"/>
    </source>
</evidence>
<evidence type="ECO:0000313" key="9">
    <source>
        <dbReference type="EMBL" id="THY26060.1"/>
    </source>
</evidence>
<keyword evidence="4 7" id="KW-0862">Zinc</keyword>
<comment type="cofactor">
    <cofactor evidence="1 7">
        <name>Zn(2+)</name>
        <dbReference type="ChEBI" id="CHEBI:29105"/>
    </cofactor>
</comment>
<comment type="similarity">
    <text evidence="2 7">Belongs to the zinc-containing alcohol dehydrogenase family.</text>
</comment>
<dbReference type="InterPro" id="IPR013149">
    <property type="entry name" value="ADH-like_C"/>
</dbReference>
<gene>
    <name evidence="9" type="ORF">D6D01_04593</name>
</gene>
<evidence type="ECO:0000256" key="4">
    <source>
        <dbReference type="ARBA" id="ARBA00022833"/>
    </source>
</evidence>